<dbReference type="Proteomes" id="UP000215199">
    <property type="component" value="Unassembled WGS sequence"/>
</dbReference>
<dbReference type="PROSITE" id="PS51257">
    <property type="entry name" value="PROKAR_LIPOPROTEIN"/>
    <property type="match status" value="1"/>
</dbReference>
<comment type="caution">
    <text evidence="2">The sequence shown here is derived from an EMBL/GenBank/DDBJ whole genome shotgun (WGS) entry which is preliminary data.</text>
</comment>
<organism evidence="2 3">
    <name type="scientific">Amycolatopsis vastitatis</name>
    <dbReference type="NCBI Taxonomy" id="1905142"/>
    <lineage>
        <taxon>Bacteria</taxon>
        <taxon>Bacillati</taxon>
        <taxon>Actinomycetota</taxon>
        <taxon>Actinomycetes</taxon>
        <taxon>Pseudonocardiales</taxon>
        <taxon>Pseudonocardiaceae</taxon>
        <taxon>Amycolatopsis</taxon>
    </lineage>
</organism>
<reference evidence="3" key="1">
    <citation type="submission" date="2017-07" db="EMBL/GenBank/DDBJ databases">
        <title>Comparative genome mining reveals phylogenetic distribution patterns of secondary metabolites in Amycolatopsis.</title>
        <authorList>
            <person name="Adamek M."/>
            <person name="Alanjary M."/>
            <person name="Sales-Ortells H."/>
            <person name="Goodfellow M."/>
            <person name="Bull A.T."/>
            <person name="Kalinowski J."/>
            <person name="Ziemert N."/>
        </authorList>
    </citation>
    <scope>NUCLEOTIDE SEQUENCE [LARGE SCALE GENOMIC DNA]</scope>
    <source>
        <strain evidence="3">H5</strain>
    </source>
</reference>
<protein>
    <submittedName>
        <fullName evidence="2">Uncharacterized protein</fullName>
    </submittedName>
</protein>
<proteinExistence type="predicted"/>
<sequence>MNRVGLKWSIGISAVVACLAAAAIIFVVTRTTIATVPSHTATAKVTDQGVSLSVDEVTVAGPPGIAPAGATLSATTSTDAPFGAAAAMFTGAGGTLELSLSGGLQPAQPLSVTFPVTGPVPESAAATVLTNPSGTTGTHLIPASFDPARRTITAQVDHLSKFWPGFFNFGALTGNIKNFLGQTTGITAAKPDCAGQAANGPDGTTVTLGGDINGAPVWPCVRIEDGKAVVTLTGNSPLPWRIRAAPAATLNPPGTVDASKALVLAGYDTLVKTRPYAEGLLIPGVPLTYRLPAAKLPGVVAGQADVGTYLGMALLFGLDEALTVFGVNLGQIGTSADALRCLGDAVDAAKLGTHPRIDAIAGLTKAVLSCIGAVGHDVPGPIKVVIGILTTGISLVAAGLQGAVLTLTGKDTFTINLTPHPPPITLTTFAAEWGGHTRLLAITKDGLATEHIDDGCCTPVIDLTFRLSQPRGTPEYATATATVTSVTLLNWPTDLKAPTVGQTGTLKLRHGVITEPFSGTTYCSLTEQVRNTCGA</sequence>
<dbReference type="EMBL" id="NMUL01000043">
    <property type="protein sequence ID" value="OXM61954.1"/>
    <property type="molecule type" value="Genomic_DNA"/>
</dbReference>
<keyword evidence="1" id="KW-1133">Transmembrane helix</keyword>
<evidence type="ECO:0000256" key="1">
    <source>
        <dbReference type="SAM" id="Phobius"/>
    </source>
</evidence>
<evidence type="ECO:0000313" key="2">
    <source>
        <dbReference type="EMBL" id="OXM61954.1"/>
    </source>
</evidence>
<keyword evidence="1" id="KW-0812">Transmembrane</keyword>
<gene>
    <name evidence="2" type="ORF">CF165_37040</name>
</gene>
<accession>A0A229STF1</accession>
<dbReference type="AlphaFoldDB" id="A0A229STF1"/>
<name>A0A229STF1_9PSEU</name>
<feature type="transmembrane region" description="Helical" evidence="1">
    <location>
        <begin position="6"/>
        <end position="28"/>
    </location>
</feature>
<keyword evidence="3" id="KW-1185">Reference proteome</keyword>
<evidence type="ECO:0000313" key="3">
    <source>
        <dbReference type="Proteomes" id="UP000215199"/>
    </source>
</evidence>
<keyword evidence="1" id="KW-0472">Membrane</keyword>